<dbReference type="FunFam" id="3.90.1260.10:FF:000007">
    <property type="entry name" value="Argininosuccinate synthase"/>
    <property type="match status" value="1"/>
</dbReference>
<evidence type="ECO:0000256" key="6">
    <source>
        <dbReference type="ARBA" id="ARBA00022605"/>
    </source>
</evidence>
<feature type="domain" description="Arginosuccinate synthase-like N-terminal" evidence="10">
    <location>
        <begin position="3"/>
        <end position="163"/>
    </location>
</feature>
<dbReference type="PANTHER" id="PTHR11587">
    <property type="entry name" value="ARGININOSUCCINATE SYNTHASE"/>
    <property type="match status" value="1"/>
</dbReference>
<evidence type="ECO:0000259" key="11">
    <source>
        <dbReference type="Pfam" id="PF20979"/>
    </source>
</evidence>
<feature type="binding site" evidence="9">
    <location>
        <position position="183"/>
    </location>
    <ligand>
        <name>L-citrulline</name>
        <dbReference type="ChEBI" id="CHEBI:57743"/>
    </ligand>
</feature>
<keyword evidence="13" id="KW-1185">Reference proteome</keyword>
<dbReference type="InterPro" id="IPR024074">
    <property type="entry name" value="AS_cat/multimer_dom_body"/>
</dbReference>
<dbReference type="InterPro" id="IPR023434">
    <property type="entry name" value="Arginosuc_synth_type_1_subfam"/>
</dbReference>
<accession>A0A5D8QC49</accession>
<feature type="binding site" evidence="9">
    <location>
        <position position="117"/>
    </location>
    <ligand>
        <name>L-aspartate</name>
        <dbReference type="ChEBI" id="CHEBI:29991"/>
    </ligand>
</feature>
<feature type="binding site" evidence="9">
    <location>
        <position position="90"/>
    </location>
    <ligand>
        <name>L-citrulline</name>
        <dbReference type="ChEBI" id="CHEBI:57743"/>
    </ligand>
</feature>
<dbReference type="EMBL" id="VTPS01000008">
    <property type="protein sequence ID" value="TZE82121.1"/>
    <property type="molecule type" value="Genomic_DNA"/>
</dbReference>
<dbReference type="SUPFAM" id="SSF69864">
    <property type="entry name" value="Argininosuccinate synthetase, C-terminal domain"/>
    <property type="match status" value="1"/>
</dbReference>
<evidence type="ECO:0000256" key="7">
    <source>
        <dbReference type="ARBA" id="ARBA00022741"/>
    </source>
</evidence>
<dbReference type="AlphaFoldDB" id="A0A5D8QC49"/>
<dbReference type="EC" id="6.3.4.5" evidence="3 9"/>
<reference evidence="12 13" key="1">
    <citation type="submission" date="2019-08" db="EMBL/GenBank/DDBJ databases">
        <title>Calorimonas adulescens gen. nov., sp. nov., an anaerobic thermophilic bacterium from Sakhalin hot spring.</title>
        <authorList>
            <person name="Khomyakova M.A."/>
            <person name="Merkel A.Y."/>
            <person name="Novikov A."/>
            <person name="Bonch-Osmolovskaya E.A."/>
            <person name="Slobodkin A.I."/>
        </authorList>
    </citation>
    <scope>NUCLEOTIDE SEQUENCE [LARGE SCALE GENOMIC DNA]</scope>
    <source>
        <strain evidence="12 13">A05MB</strain>
    </source>
</reference>
<dbReference type="Proteomes" id="UP000322976">
    <property type="component" value="Unassembled WGS sequence"/>
</dbReference>
<gene>
    <name evidence="9" type="primary">argG</name>
    <name evidence="12" type="ORF">FWJ32_06415</name>
</gene>
<protein>
    <recommendedName>
        <fullName evidence="3 9">Argininosuccinate synthase</fullName>
        <ecNumber evidence="3 9">6.3.4.5</ecNumber>
    </recommendedName>
    <alternativeName>
        <fullName evidence="9">Citrulline--aspartate ligase</fullName>
    </alternativeName>
</protein>
<feature type="binding site" evidence="9">
    <location>
        <begin position="7"/>
        <end position="15"/>
    </location>
    <ligand>
        <name>ATP</name>
        <dbReference type="ChEBI" id="CHEBI:30616"/>
    </ligand>
</feature>
<dbReference type="NCBIfam" id="TIGR00032">
    <property type="entry name" value="argG"/>
    <property type="match status" value="1"/>
</dbReference>
<evidence type="ECO:0000256" key="2">
    <source>
        <dbReference type="ARBA" id="ARBA00011881"/>
    </source>
</evidence>
<feature type="domain" description="Arginosuccinate synthase C-terminal" evidence="11">
    <location>
        <begin position="173"/>
        <end position="390"/>
    </location>
</feature>
<keyword evidence="9" id="KW-0963">Cytoplasm</keyword>
<dbReference type="InterPro" id="IPR001518">
    <property type="entry name" value="Arginosuc_synth"/>
</dbReference>
<evidence type="ECO:0000313" key="13">
    <source>
        <dbReference type="Proteomes" id="UP000322976"/>
    </source>
</evidence>
<dbReference type="GO" id="GO:0000053">
    <property type="term" value="P:argininosuccinate metabolic process"/>
    <property type="evidence" value="ECO:0007669"/>
    <property type="project" value="TreeGrafter"/>
</dbReference>
<dbReference type="CDD" id="cd01999">
    <property type="entry name" value="ASS"/>
    <property type="match status" value="1"/>
</dbReference>
<comment type="pathway">
    <text evidence="1 9">Amino-acid biosynthesis; L-arginine biosynthesis; L-arginine from L-ornithine and carbamoyl phosphate: step 2/3.</text>
</comment>
<dbReference type="SUPFAM" id="SSF52402">
    <property type="entry name" value="Adenine nucleotide alpha hydrolases-like"/>
    <property type="match status" value="1"/>
</dbReference>
<evidence type="ECO:0000256" key="4">
    <source>
        <dbReference type="ARBA" id="ARBA00022571"/>
    </source>
</evidence>
<dbReference type="Gene3D" id="1.20.5.470">
    <property type="entry name" value="Single helix bin"/>
    <property type="match status" value="1"/>
</dbReference>
<keyword evidence="7 9" id="KW-0547">Nucleotide-binding</keyword>
<dbReference type="InterPro" id="IPR048268">
    <property type="entry name" value="Arginosuc_syn_C"/>
</dbReference>
<proteinExistence type="inferred from homology"/>
<sequence>MEKIVLAYSGGLDTSVIIPWLKDNYECEIIAVCVDVGQGEELTGLKEKGINSGASKVYIIDAKEELVKEYIYPTMKAGAIYENEYLLGTSFARPLIAKKLVEVAHKEGATAIAHGATGKGNDQVRFEVSIKALDPNMKIIAPWRIWELKSREDEIDYAVKKGVKVTATKDKIYSMDRNIWHLSHEGGDLEDPWNEHNPDMYEMTAKLDETPDEPEYVILEFERGVPVSVNGKKYSPLGLIEKLNEIGGRHGVGIVDVVENRLVGMKSRGVYETPGGTLLYKAHEALEHLCLDKDTYHFKGYVAQKYAELVYNGLWFSPLKKALDAFVDKTQENVTGMVKLKLYKGNVIMAGSYSPYSLYDKDYATFGEDEVYNQRDADGFINLFGLPLKIGAMVEKKNAGKELAV</sequence>
<feature type="binding site" evidence="9">
    <location>
        <position position="121"/>
    </location>
    <ligand>
        <name>L-aspartate</name>
        <dbReference type="ChEBI" id="CHEBI:29991"/>
    </ligand>
</feature>
<dbReference type="Pfam" id="PF00764">
    <property type="entry name" value="Arginosuc_synth"/>
    <property type="match status" value="1"/>
</dbReference>
<comment type="similarity">
    <text evidence="9">Belongs to the argininosuccinate synthase family. Type 1 subfamily.</text>
</comment>
<feature type="binding site" evidence="9">
    <location>
        <position position="174"/>
    </location>
    <ligand>
        <name>L-citrulline</name>
        <dbReference type="ChEBI" id="CHEBI:57743"/>
    </ligand>
</feature>
<dbReference type="UniPathway" id="UPA00068">
    <property type="reaction ID" value="UER00113"/>
</dbReference>
<evidence type="ECO:0000256" key="8">
    <source>
        <dbReference type="ARBA" id="ARBA00022840"/>
    </source>
</evidence>
<organism evidence="12 13">
    <name type="scientific">Calorimonas adulescens</name>
    <dbReference type="NCBI Taxonomy" id="2606906"/>
    <lineage>
        <taxon>Bacteria</taxon>
        <taxon>Bacillati</taxon>
        <taxon>Bacillota</taxon>
        <taxon>Clostridia</taxon>
        <taxon>Thermoanaerobacterales</taxon>
        <taxon>Thermoanaerobacteraceae</taxon>
        <taxon>Calorimonas</taxon>
    </lineage>
</organism>
<evidence type="ECO:0000313" key="12">
    <source>
        <dbReference type="EMBL" id="TZE82121.1"/>
    </source>
</evidence>
<dbReference type="PROSITE" id="PS00565">
    <property type="entry name" value="ARGININOSUCCIN_SYN_2"/>
    <property type="match status" value="1"/>
</dbReference>
<feature type="binding site" evidence="9">
    <location>
        <position position="125"/>
    </location>
    <ligand>
        <name>L-citrulline</name>
        <dbReference type="ChEBI" id="CHEBI:57743"/>
    </ligand>
</feature>
<dbReference type="PROSITE" id="PS00564">
    <property type="entry name" value="ARGININOSUCCIN_SYN_1"/>
    <property type="match status" value="1"/>
</dbReference>
<evidence type="ECO:0000256" key="5">
    <source>
        <dbReference type="ARBA" id="ARBA00022598"/>
    </source>
</evidence>
<comment type="caution">
    <text evidence="9">Lacks conserved residue(s) required for the propagation of feature annotation.</text>
</comment>
<comment type="subcellular location">
    <subcellularLocation>
        <location evidence="9">Cytoplasm</location>
    </subcellularLocation>
</comment>
<evidence type="ECO:0000259" key="10">
    <source>
        <dbReference type="Pfam" id="PF00764"/>
    </source>
</evidence>
<comment type="caution">
    <text evidence="12">The sequence shown here is derived from an EMBL/GenBank/DDBJ whole genome shotgun (WGS) entry which is preliminary data.</text>
</comment>
<feature type="binding site" evidence="9">
    <location>
        <position position="121"/>
    </location>
    <ligand>
        <name>L-citrulline</name>
        <dbReference type="ChEBI" id="CHEBI:57743"/>
    </ligand>
</feature>
<evidence type="ECO:0000256" key="3">
    <source>
        <dbReference type="ARBA" id="ARBA00012286"/>
    </source>
</evidence>
<dbReference type="Gene3D" id="3.90.1260.10">
    <property type="entry name" value="Argininosuccinate synthetase, chain A, domain 2"/>
    <property type="match status" value="1"/>
</dbReference>
<dbReference type="GO" id="GO:0005737">
    <property type="term" value="C:cytoplasm"/>
    <property type="evidence" value="ECO:0007669"/>
    <property type="project" value="UniProtKB-SubCell"/>
</dbReference>
<dbReference type="InterPro" id="IPR018223">
    <property type="entry name" value="Arginosuc_synth_CS"/>
</dbReference>
<dbReference type="GO" id="GO:0006526">
    <property type="term" value="P:L-arginine biosynthetic process"/>
    <property type="evidence" value="ECO:0007669"/>
    <property type="project" value="UniProtKB-UniRule"/>
</dbReference>
<dbReference type="FunFam" id="3.40.50.620:FF:000019">
    <property type="entry name" value="Argininosuccinate synthase"/>
    <property type="match status" value="1"/>
</dbReference>
<dbReference type="NCBIfam" id="NF001770">
    <property type="entry name" value="PRK00509.1"/>
    <property type="match status" value="1"/>
</dbReference>
<keyword evidence="4 9" id="KW-0055">Arginine biosynthesis</keyword>
<keyword evidence="8 9" id="KW-0067">ATP-binding</keyword>
<name>A0A5D8QC49_9THEO</name>
<dbReference type="InterPro" id="IPR048267">
    <property type="entry name" value="Arginosuc_syn_N"/>
</dbReference>
<dbReference type="Pfam" id="PF20979">
    <property type="entry name" value="Arginosuc_syn_C"/>
    <property type="match status" value="1"/>
</dbReference>
<feature type="binding site" evidence="9">
    <location>
        <position position="259"/>
    </location>
    <ligand>
        <name>L-citrulline</name>
        <dbReference type="ChEBI" id="CHEBI:57743"/>
    </ligand>
</feature>
<dbReference type="InterPro" id="IPR014729">
    <property type="entry name" value="Rossmann-like_a/b/a_fold"/>
</dbReference>
<feature type="binding site" evidence="9">
    <location>
        <position position="85"/>
    </location>
    <ligand>
        <name>L-citrulline</name>
        <dbReference type="ChEBI" id="CHEBI:57743"/>
    </ligand>
</feature>
<comment type="catalytic activity">
    <reaction evidence="9">
        <text>L-citrulline + L-aspartate + ATP = 2-(N(omega)-L-arginino)succinate + AMP + diphosphate + H(+)</text>
        <dbReference type="Rhea" id="RHEA:10932"/>
        <dbReference type="ChEBI" id="CHEBI:15378"/>
        <dbReference type="ChEBI" id="CHEBI:29991"/>
        <dbReference type="ChEBI" id="CHEBI:30616"/>
        <dbReference type="ChEBI" id="CHEBI:33019"/>
        <dbReference type="ChEBI" id="CHEBI:57472"/>
        <dbReference type="ChEBI" id="CHEBI:57743"/>
        <dbReference type="ChEBI" id="CHEBI:456215"/>
        <dbReference type="EC" id="6.3.4.5"/>
    </reaction>
</comment>
<feature type="binding site" evidence="9">
    <location>
        <position position="115"/>
    </location>
    <ligand>
        <name>ATP</name>
        <dbReference type="ChEBI" id="CHEBI:30616"/>
    </ligand>
</feature>
<feature type="binding site" evidence="9">
    <location>
        <position position="122"/>
    </location>
    <ligand>
        <name>L-aspartate</name>
        <dbReference type="ChEBI" id="CHEBI:29991"/>
    </ligand>
</feature>
<keyword evidence="5 9" id="KW-0436">Ligase</keyword>
<dbReference type="PANTHER" id="PTHR11587:SF2">
    <property type="entry name" value="ARGININOSUCCINATE SYNTHASE"/>
    <property type="match status" value="1"/>
</dbReference>
<comment type="subunit">
    <text evidence="2 9">Homotetramer.</text>
</comment>
<evidence type="ECO:0000256" key="1">
    <source>
        <dbReference type="ARBA" id="ARBA00004967"/>
    </source>
</evidence>
<dbReference type="RefSeq" id="WP_149545138.1">
    <property type="nucleotide sequence ID" value="NZ_VTPS01000008.1"/>
</dbReference>
<dbReference type="GO" id="GO:0000050">
    <property type="term" value="P:urea cycle"/>
    <property type="evidence" value="ECO:0007669"/>
    <property type="project" value="TreeGrafter"/>
</dbReference>
<feature type="binding site" evidence="9">
    <location>
        <position position="271"/>
    </location>
    <ligand>
        <name>L-citrulline</name>
        <dbReference type="ChEBI" id="CHEBI:57743"/>
    </ligand>
</feature>
<dbReference type="HAMAP" id="MF_00005">
    <property type="entry name" value="Arg_succ_synth_type1"/>
    <property type="match status" value="1"/>
</dbReference>
<evidence type="ECO:0000256" key="9">
    <source>
        <dbReference type="HAMAP-Rule" id="MF_00005"/>
    </source>
</evidence>
<dbReference type="GO" id="GO:0005524">
    <property type="term" value="F:ATP binding"/>
    <property type="evidence" value="ECO:0007669"/>
    <property type="project" value="UniProtKB-UniRule"/>
</dbReference>
<keyword evidence="6 9" id="KW-0028">Amino-acid biosynthesis</keyword>
<dbReference type="Gene3D" id="3.40.50.620">
    <property type="entry name" value="HUPs"/>
    <property type="match status" value="1"/>
</dbReference>
<dbReference type="GO" id="GO:0004055">
    <property type="term" value="F:argininosuccinate synthase activity"/>
    <property type="evidence" value="ECO:0007669"/>
    <property type="project" value="UniProtKB-UniRule"/>
</dbReference>